<keyword evidence="3" id="KW-0862">Zinc</keyword>
<dbReference type="GO" id="GO:0008270">
    <property type="term" value="F:zinc ion binding"/>
    <property type="evidence" value="ECO:0007669"/>
    <property type="project" value="UniProtKB-KW"/>
</dbReference>
<keyword evidence="5" id="KW-0472">Membrane</keyword>
<dbReference type="InterPro" id="IPR011016">
    <property type="entry name" value="Znf_RING-CH"/>
</dbReference>
<organism evidence="7 8">
    <name type="scientific">Cocos nucifera</name>
    <name type="common">Coconut palm</name>
    <dbReference type="NCBI Taxonomy" id="13894"/>
    <lineage>
        <taxon>Eukaryota</taxon>
        <taxon>Viridiplantae</taxon>
        <taxon>Streptophyta</taxon>
        <taxon>Embryophyta</taxon>
        <taxon>Tracheophyta</taxon>
        <taxon>Spermatophyta</taxon>
        <taxon>Magnoliopsida</taxon>
        <taxon>Liliopsida</taxon>
        <taxon>Arecaceae</taxon>
        <taxon>Arecoideae</taxon>
        <taxon>Cocoseae</taxon>
        <taxon>Attaleinae</taxon>
        <taxon>Cocos</taxon>
    </lineage>
</organism>
<keyword evidence="5" id="KW-1133">Transmembrane helix</keyword>
<evidence type="ECO:0000256" key="2">
    <source>
        <dbReference type="ARBA" id="ARBA00022771"/>
    </source>
</evidence>
<dbReference type="PROSITE" id="PS51292">
    <property type="entry name" value="ZF_RING_CH"/>
    <property type="match status" value="1"/>
</dbReference>
<comment type="caution">
    <text evidence="7">The sequence shown here is derived from an EMBL/GenBank/DDBJ whole genome shotgun (WGS) entry which is preliminary data.</text>
</comment>
<feature type="compositionally biased region" description="Gly residues" evidence="4">
    <location>
        <begin position="136"/>
        <end position="148"/>
    </location>
</feature>
<evidence type="ECO:0000313" key="8">
    <source>
        <dbReference type="Proteomes" id="UP000797356"/>
    </source>
</evidence>
<gene>
    <name evidence="7" type="ORF">COCNU_10G006470</name>
</gene>
<evidence type="ECO:0000256" key="5">
    <source>
        <dbReference type="SAM" id="Phobius"/>
    </source>
</evidence>
<dbReference type="Proteomes" id="UP000797356">
    <property type="component" value="Chromosome 10"/>
</dbReference>
<dbReference type="InterPro" id="IPR013083">
    <property type="entry name" value="Znf_RING/FYVE/PHD"/>
</dbReference>
<reference evidence="7" key="1">
    <citation type="journal article" date="2017" name="Gigascience">
        <title>The genome draft of coconut (Cocos nucifera).</title>
        <authorList>
            <person name="Xiao Y."/>
            <person name="Xu P."/>
            <person name="Fan H."/>
            <person name="Baudouin L."/>
            <person name="Xia W."/>
            <person name="Bocs S."/>
            <person name="Xu J."/>
            <person name="Li Q."/>
            <person name="Guo A."/>
            <person name="Zhou L."/>
            <person name="Li J."/>
            <person name="Wu Y."/>
            <person name="Ma Z."/>
            <person name="Armero A."/>
            <person name="Issali A.E."/>
            <person name="Liu N."/>
            <person name="Peng M."/>
            <person name="Yang Y."/>
        </authorList>
    </citation>
    <scope>NUCLEOTIDE SEQUENCE</scope>
    <source>
        <tissue evidence="7">Spear leaf of Hainan Tall coconut</tissue>
    </source>
</reference>
<proteinExistence type="predicted"/>
<dbReference type="Gene3D" id="3.30.40.10">
    <property type="entry name" value="Zinc/RING finger domain, C3HC4 (zinc finger)"/>
    <property type="match status" value="1"/>
</dbReference>
<feature type="transmembrane region" description="Helical" evidence="5">
    <location>
        <begin position="328"/>
        <end position="348"/>
    </location>
</feature>
<protein>
    <submittedName>
        <fullName evidence="7">Putative E3 ubiquitin-protein ligase MARCH11</fullName>
    </submittedName>
</protein>
<name>A0A8K0IM64_COCNU</name>
<evidence type="ECO:0000259" key="6">
    <source>
        <dbReference type="PROSITE" id="PS51292"/>
    </source>
</evidence>
<dbReference type="CDD" id="cd16495">
    <property type="entry name" value="RING_CH-C4HC3_MARCH"/>
    <property type="match status" value="1"/>
</dbReference>
<keyword evidence="8" id="KW-1185">Reference proteome</keyword>
<keyword evidence="1" id="KW-0479">Metal-binding</keyword>
<dbReference type="EMBL" id="CM017881">
    <property type="protein sequence ID" value="KAG1362428.1"/>
    <property type="molecule type" value="Genomic_DNA"/>
</dbReference>
<dbReference type="PANTHER" id="PTHR46214">
    <property type="entry name" value="ZINC FINGER, RING-CH-TYPE"/>
    <property type="match status" value="1"/>
</dbReference>
<dbReference type="PANTHER" id="PTHR46214:SF16">
    <property type="entry name" value="OS10G0481450 PROTEIN"/>
    <property type="match status" value="1"/>
</dbReference>
<evidence type="ECO:0000256" key="4">
    <source>
        <dbReference type="SAM" id="MobiDB-lite"/>
    </source>
</evidence>
<evidence type="ECO:0000256" key="1">
    <source>
        <dbReference type="ARBA" id="ARBA00022723"/>
    </source>
</evidence>
<dbReference type="Pfam" id="PF12906">
    <property type="entry name" value="RINGv"/>
    <property type="match status" value="1"/>
</dbReference>
<feature type="compositionally biased region" description="Basic and acidic residues" evidence="4">
    <location>
        <begin position="92"/>
        <end position="101"/>
    </location>
</feature>
<dbReference type="SMART" id="SM00744">
    <property type="entry name" value="RINGv"/>
    <property type="match status" value="1"/>
</dbReference>
<accession>A0A8K0IM64</accession>
<keyword evidence="5" id="KW-0812">Transmembrane</keyword>
<feature type="domain" description="RING-CH-type" evidence="6">
    <location>
        <begin position="205"/>
        <end position="265"/>
    </location>
</feature>
<reference evidence="7" key="2">
    <citation type="submission" date="2019-07" db="EMBL/GenBank/DDBJ databases">
        <authorList>
            <person name="Yang Y."/>
            <person name="Bocs S."/>
            <person name="Baudouin L."/>
        </authorList>
    </citation>
    <scope>NUCLEOTIDE SEQUENCE</scope>
    <source>
        <tissue evidence="7">Spear leaf of Hainan Tall coconut</tissue>
    </source>
</reference>
<dbReference type="SUPFAM" id="SSF57850">
    <property type="entry name" value="RING/U-box"/>
    <property type="match status" value="1"/>
</dbReference>
<dbReference type="AlphaFoldDB" id="A0A8K0IM64"/>
<keyword evidence="2" id="KW-0863">Zinc-finger</keyword>
<feature type="region of interest" description="Disordered" evidence="4">
    <location>
        <begin position="89"/>
        <end position="155"/>
    </location>
</feature>
<evidence type="ECO:0000313" key="7">
    <source>
        <dbReference type="EMBL" id="KAG1362428.1"/>
    </source>
</evidence>
<feature type="transmembrane region" description="Helical" evidence="5">
    <location>
        <begin position="300"/>
        <end position="322"/>
    </location>
</feature>
<evidence type="ECO:0000256" key="3">
    <source>
        <dbReference type="ARBA" id="ARBA00022833"/>
    </source>
</evidence>
<sequence length="376" mass="40772">MEATGISITNGASVISAPRRSRFVVVIFSLLIQYRVHYQKVQCRVLAGGFLTLELALRLRGVSVHEAVRGEGRRRRRLVLRLIRRRSSGKGGRSEAGRSESEVSNWEPSMPGDEGGGVEHEWGEEGSESKSATGLDRGGQRGCSGVGSQGRLEDSAVPPPIISIVVSQPEEVPNHLKVNVSKSAAAEGNEKIGGVAAPKKGCLPRSESYQEECRVCQQQTEEPLMDLGCKCRGELAQAHRSCIELWFRTRGSNKCEICQQVAANIPIPEPQPSTNYWVWRDDSASGEGEGERARGCISPLWVAFAILIGGLLLDVLISISLGVSALPVNVIIGVLIVLGLGTAFRLALECCYEWGSRRNIQMVDMTTVNPGYHPGM</sequence>
<dbReference type="OrthoDB" id="273089at2759"/>